<keyword evidence="3" id="KW-1185">Reference proteome</keyword>
<dbReference type="Proteomes" id="UP001487740">
    <property type="component" value="Unassembled WGS sequence"/>
</dbReference>
<feature type="region of interest" description="Disordered" evidence="1">
    <location>
        <begin position="110"/>
        <end position="133"/>
    </location>
</feature>
<accession>A0AAW0U446</accession>
<dbReference type="AlphaFoldDB" id="A0AAW0U446"/>
<feature type="region of interest" description="Disordered" evidence="1">
    <location>
        <begin position="1"/>
        <end position="89"/>
    </location>
</feature>
<evidence type="ECO:0000313" key="2">
    <source>
        <dbReference type="EMBL" id="KAK8394286.1"/>
    </source>
</evidence>
<evidence type="ECO:0000313" key="3">
    <source>
        <dbReference type="Proteomes" id="UP001487740"/>
    </source>
</evidence>
<comment type="caution">
    <text evidence="2">The sequence shown here is derived from an EMBL/GenBank/DDBJ whole genome shotgun (WGS) entry which is preliminary data.</text>
</comment>
<sequence length="253" mass="26639">MADHRGQSQETPRRSSTDKKRQRREDDVPRGDVKKRKDAGSSPHRATPHPATPHPAPPQRDDDAPPPAAAVAAAGPSGQSVTSAAAGDVNYDRLSCLLGSLIEKLDKKAEATTSPSSFTGVHDLSSSGSEDGELAECLPDPLDGLDALCSPQHSGADPEEEVFIQALDEFSGIFHSEDHRQDAEEITGGQGNTSNGLTSLANPGPVPCTLTGTEIGGHAVIGRSFEDQGLSPEVASFLLKSWREGLRLPAKQL</sequence>
<gene>
    <name evidence="2" type="ORF">O3P69_006469</name>
</gene>
<feature type="region of interest" description="Disordered" evidence="1">
    <location>
        <begin position="181"/>
        <end position="201"/>
    </location>
</feature>
<proteinExistence type="predicted"/>
<feature type="compositionally biased region" description="Polar residues" evidence="1">
    <location>
        <begin position="192"/>
        <end position="201"/>
    </location>
</feature>
<reference evidence="2 3" key="1">
    <citation type="submission" date="2023-03" db="EMBL/GenBank/DDBJ databases">
        <title>High-quality genome of Scylla paramamosain provides insights in environmental adaptation.</title>
        <authorList>
            <person name="Zhang L."/>
        </authorList>
    </citation>
    <scope>NUCLEOTIDE SEQUENCE [LARGE SCALE GENOMIC DNA]</scope>
    <source>
        <strain evidence="2">LZ_2023a</strain>
        <tissue evidence="2">Muscle</tissue>
    </source>
</reference>
<feature type="compositionally biased region" description="Basic and acidic residues" evidence="1">
    <location>
        <begin position="1"/>
        <end position="32"/>
    </location>
</feature>
<protein>
    <submittedName>
        <fullName evidence="2">Uncharacterized protein</fullName>
    </submittedName>
</protein>
<name>A0AAW0U446_SCYPA</name>
<organism evidence="2 3">
    <name type="scientific">Scylla paramamosain</name>
    <name type="common">Mud crab</name>
    <dbReference type="NCBI Taxonomy" id="85552"/>
    <lineage>
        <taxon>Eukaryota</taxon>
        <taxon>Metazoa</taxon>
        <taxon>Ecdysozoa</taxon>
        <taxon>Arthropoda</taxon>
        <taxon>Crustacea</taxon>
        <taxon>Multicrustacea</taxon>
        <taxon>Malacostraca</taxon>
        <taxon>Eumalacostraca</taxon>
        <taxon>Eucarida</taxon>
        <taxon>Decapoda</taxon>
        <taxon>Pleocyemata</taxon>
        <taxon>Brachyura</taxon>
        <taxon>Eubrachyura</taxon>
        <taxon>Portunoidea</taxon>
        <taxon>Portunidae</taxon>
        <taxon>Portuninae</taxon>
        <taxon>Scylla</taxon>
    </lineage>
</organism>
<feature type="compositionally biased region" description="Polar residues" evidence="1">
    <location>
        <begin position="111"/>
        <end position="129"/>
    </location>
</feature>
<dbReference type="EMBL" id="JARAKH010000019">
    <property type="protein sequence ID" value="KAK8394286.1"/>
    <property type="molecule type" value="Genomic_DNA"/>
</dbReference>
<evidence type="ECO:0000256" key="1">
    <source>
        <dbReference type="SAM" id="MobiDB-lite"/>
    </source>
</evidence>